<feature type="domain" description="CNH" evidence="4">
    <location>
        <begin position="467"/>
        <end position="759"/>
    </location>
</feature>
<evidence type="ECO:0000259" key="3">
    <source>
        <dbReference type="PROSITE" id="PS50010"/>
    </source>
</evidence>
<dbReference type="STRING" id="763407.A0A162Q3U0"/>
<dbReference type="InterPro" id="IPR001180">
    <property type="entry name" value="CNH_dom"/>
</dbReference>
<dbReference type="VEuPathDB" id="FungiDB:PHYBLDRAFT_105691"/>
<feature type="domain" description="DH" evidence="3">
    <location>
        <begin position="88"/>
        <end position="275"/>
    </location>
</feature>
<dbReference type="PANTHER" id="PTHR46572:SF2">
    <property type="entry name" value="RHO1 GDP-GTP EXCHANGE PROTEIN 1-RELATED"/>
    <property type="match status" value="1"/>
</dbReference>
<accession>A0A162Q3U0</accession>
<keyword evidence="2" id="KW-0344">Guanine-nucleotide releasing factor</keyword>
<sequence>NDDEIPTGVFATLGQCYSPRCTAKNQCYSPICSRLPGQVSLEKHPRIFLSQANKKRRREIRPIYRKERLWVVSVTKEIFDNTSTEDRKRQENIFELIYTENDFVDDLNYLQTYWITKILDIDYGTEESRKNLVNDLFSNIMEIYDINSKLAADLSKRQGESPVVNRIGDVMLKHVTNFEPFVKYGSQQMISKYKLETEKAISPIFSKFVEDTERLPESRKLELNGYLTKPTTRLGRYNLLLREILKHTPKDHPDQVDIPQAMTIIAGFLSKVNEEAGKKENEFNLEMLNEKFSLKYADDLQELELRSEERRMIMKGSLKRKGTGPESSDMQVYLLDNCLFITKQKYVQNIEQYKIYKKPIPLALLVIFLPDQAKKIPSILPYGRSSTGGSVTTNNIEVPAPTNNKSGYPIVFVHLGRQGFGQITLYANTLLARRQWVHKIEHQRLALTEKQKVFDIIPISERFFNSLNRVNCATTYGSSTLIGSDQGVYLKKEKKEDEPVRVLEMDKVSQIEILDGYNLVLVLADKILYTYSLDALLSHDTGVKRGRKISNHVSFFKFGEVIEKTLVCLVRYNAMTSTIRALEPHANPEPKKKMKPHLGIFLRGSTEGLKAYKDLYIPGEATSLQYFKNIICVGSAKGFQMVNIGSARVQSVLDPSDESHDFILQRESLRPISMFRHPDGTILLCYNEIAFYIDKKGRRVRSGWMINWEGAPTAFAFRFPYVIGFDPKFIEVRHMDTGKLVQVIPGTNIRCLNPDPIDIIHCVTEDRLLGCELVFELKFVGT</sequence>
<dbReference type="SUPFAM" id="SSF48065">
    <property type="entry name" value="DBL homology domain (DH-domain)"/>
    <property type="match status" value="1"/>
</dbReference>
<dbReference type="GO" id="GO:0005085">
    <property type="term" value="F:guanyl-nucleotide exchange factor activity"/>
    <property type="evidence" value="ECO:0007669"/>
    <property type="project" value="UniProtKB-KW"/>
</dbReference>
<feature type="non-terminal residue" evidence="5">
    <location>
        <position position="1"/>
    </location>
</feature>
<evidence type="ECO:0000256" key="2">
    <source>
        <dbReference type="ARBA" id="ARBA00022658"/>
    </source>
</evidence>
<dbReference type="InParanoid" id="A0A162Q3U0"/>
<dbReference type="Gene3D" id="1.20.900.10">
    <property type="entry name" value="Dbl homology (DH) domain"/>
    <property type="match status" value="1"/>
</dbReference>
<dbReference type="Pfam" id="PF15405">
    <property type="entry name" value="PH_5"/>
    <property type="match status" value="1"/>
</dbReference>
<dbReference type="RefSeq" id="XP_018297816.1">
    <property type="nucleotide sequence ID" value="XM_018427913.1"/>
</dbReference>
<evidence type="ECO:0000259" key="4">
    <source>
        <dbReference type="PROSITE" id="PS50219"/>
    </source>
</evidence>
<dbReference type="SMART" id="SM00325">
    <property type="entry name" value="RhoGEF"/>
    <property type="match status" value="1"/>
</dbReference>
<dbReference type="OrthoDB" id="2272012at2759"/>
<reference evidence="6" key="1">
    <citation type="submission" date="2015-06" db="EMBL/GenBank/DDBJ databases">
        <title>Expansion of signal transduction pathways in fungi by whole-genome duplication.</title>
        <authorList>
            <consortium name="DOE Joint Genome Institute"/>
            <person name="Corrochano L.M."/>
            <person name="Kuo A."/>
            <person name="Marcet-Houben M."/>
            <person name="Polaino S."/>
            <person name="Salamov A."/>
            <person name="Villalobos J.M."/>
            <person name="Alvarez M.I."/>
            <person name="Avalos J."/>
            <person name="Benito E.P."/>
            <person name="Benoit I."/>
            <person name="Burger G."/>
            <person name="Camino L.P."/>
            <person name="Canovas D."/>
            <person name="Cerda-Olmedo E."/>
            <person name="Cheng J.-F."/>
            <person name="Dominguez A."/>
            <person name="Elias M."/>
            <person name="Eslava A.P."/>
            <person name="Glaser F."/>
            <person name="Grimwood J."/>
            <person name="Gutierrez G."/>
            <person name="Heitman J."/>
            <person name="Henrissat B."/>
            <person name="Iturriaga E.A."/>
            <person name="Lang B.F."/>
            <person name="Lavin J.L."/>
            <person name="Lee S."/>
            <person name="Li W."/>
            <person name="Lindquist E."/>
            <person name="Lopez-Garcia S."/>
            <person name="Luque E.M."/>
            <person name="Marcos A.T."/>
            <person name="Martin J."/>
            <person name="McCluskey K."/>
            <person name="Medina H.R."/>
            <person name="Miralles-Duran A."/>
            <person name="Miyazaki A."/>
            <person name="Munoz-Torres E."/>
            <person name="Oguiza J.A."/>
            <person name="Ohm R."/>
            <person name="Olmedo M."/>
            <person name="Orejas M."/>
            <person name="Ortiz-Castellanos L."/>
            <person name="Pisabarro A.G."/>
            <person name="Rodriguez-Romero J."/>
            <person name="Ruiz-Herrera J."/>
            <person name="Ruiz-Vazquez R."/>
            <person name="Sanz C."/>
            <person name="Schackwitz W."/>
            <person name="Schmutz J."/>
            <person name="Shahriari M."/>
            <person name="Shelest E."/>
            <person name="Silva-Franco F."/>
            <person name="Soanes D."/>
            <person name="Syed K."/>
            <person name="Tagua V.G."/>
            <person name="Talbot N.J."/>
            <person name="Thon M."/>
            <person name="De vries R.P."/>
            <person name="Wiebenga A."/>
            <person name="Yadav J.S."/>
            <person name="Braun E.L."/>
            <person name="Baker S."/>
            <person name="Garre V."/>
            <person name="Horwitz B."/>
            <person name="Torres-Martinez S."/>
            <person name="Idnurm A."/>
            <person name="Herrera-Estrella A."/>
            <person name="Gabaldon T."/>
            <person name="Grigoriev I.V."/>
        </authorList>
    </citation>
    <scope>NUCLEOTIDE SEQUENCE [LARGE SCALE GENOMIC DNA]</scope>
    <source>
        <strain evidence="6">NRRL 1555(-)</strain>
    </source>
</reference>
<dbReference type="PANTHER" id="PTHR46572">
    <property type="entry name" value="RHO1 GDP-GTP EXCHANGE PROTEIN 1-RELATED"/>
    <property type="match status" value="1"/>
</dbReference>
<dbReference type="CDD" id="cd00160">
    <property type="entry name" value="RhoGEF"/>
    <property type="match status" value="1"/>
</dbReference>
<dbReference type="InterPro" id="IPR011993">
    <property type="entry name" value="PH-like_dom_sf"/>
</dbReference>
<proteinExistence type="predicted"/>
<evidence type="ECO:0000313" key="5">
    <source>
        <dbReference type="EMBL" id="OAD79776.1"/>
    </source>
</evidence>
<organism evidence="5 6">
    <name type="scientific">Phycomyces blakesleeanus (strain ATCC 8743b / DSM 1359 / FGSC 10004 / NBRC 33097 / NRRL 1555)</name>
    <dbReference type="NCBI Taxonomy" id="763407"/>
    <lineage>
        <taxon>Eukaryota</taxon>
        <taxon>Fungi</taxon>
        <taxon>Fungi incertae sedis</taxon>
        <taxon>Mucoromycota</taxon>
        <taxon>Mucoromycotina</taxon>
        <taxon>Mucoromycetes</taxon>
        <taxon>Mucorales</taxon>
        <taxon>Phycomycetaceae</taxon>
        <taxon>Phycomyces</taxon>
    </lineage>
</organism>
<dbReference type="SMART" id="SM00036">
    <property type="entry name" value="CNH"/>
    <property type="match status" value="1"/>
</dbReference>
<dbReference type="GeneID" id="28988819"/>
<dbReference type="InterPro" id="IPR035899">
    <property type="entry name" value="DBL_dom_sf"/>
</dbReference>
<dbReference type="InterPro" id="IPR041675">
    <property type="entry name" value="PH_5"/>
</dbReference>
<dbReference type="Gene3D" id="2.30.29.30">
    <property type="entry name" value="Pleckstrin-homology domain (PH domain)/Phosphotyrosine-binding domain (PTB)"/>
    <property type="match status" value="1"/>
</dbReference>
<dbReference type="EMBL" id="KV440972">
    <property type="protein sequence ID" value="OAD79776.1"/>
    <property type="molecule type" value="Genomic_DNA"/>
</dbReference>
<keyword evidence="6" id="KW-1185">Reference proteome</keyword>
<dbReference type="Proteomes" id="UP000077315">
    <property type="component" value="Unassembled WGS sequence"/>
</dbReference>
<name>A0A162Q3U0_PHYB8</name>
<dbReference type="InterPro" id="IPR000219">
    <property type="entry name" value="DH_dom"/>
</dbReference>
<dbReference type="InterPro" id="IPR052233">
    <property type="entry name" value="Rho-type_GEFs"/>
</dbReference>
<protein>
    <recommendedName>
        <fullName evidence="7">DH domain-containing protein</fullName>
    </recommendedName>
</protein>
<evidence type="ECO:0000313" key="6">
    <source>
        <dbReference type="Proteomes" id="UP000077315"/>
    </source>
</evidence>
<dbReference type="Pfam" id="PF00780">
    <property type="entry name" value="CNH"/>
    <property type="match status" value="1"/>
</dbReference>
<gene>
    <name evidence="5" type="ORF">PHYBLDRAFT_105691</name>
</gene>
<dbReference type="PROSITE" id="PS50010">
    <property type="entry name" value="DH_2"/>
    <property type="match status" value="1"/>
</dbReference>
<evidence type="ECO:0008006" key="7">
    <source>
        <dbReference type="Google" id="ProtNLM"/>
    </source>
</evidence>
<dbReference type="PROSITE" id="PS50219">
    <property type="entry name" value="CNH"/>
    <property type="match status" value="1"/>
</dbReference>
<dbReference type="AlphaFoldDB" id="A0A162Q3U0"/>
<dbReference type="SUPFAM" id="SSF50729">
    <property type="entry name" value="PH domain-like"/>
    <property type="match status" value="1"/>
</dbReference>
<keyword evidence="1" id="KW-0597">Phosphoprotein</keyword>
<evidence type="ECO:0000256" key="1">
    <source>
        <dbReference type="ARBA" id="ARBA00022553"/>
    </source>
</evidence>
<dbReference type="Pfam" id="PF00621">
    <property type="entry name" value="RhoGEF"/>
    <property type="match status" value="1"/>
</dbReference>